<dbReference type="PROSITE" id="PS50157">
    <property type="entry name" value="ZINC_FINGER_C2H2_2"/>
    <property type="match status" value="2"/>
</dbReference>
<dbReference type="InterPro" id="IPR001214">
    <property type="entry name" value="SET_dom"/>
</dbReference>
<evidence type="ECO:0000256" key="2">
    <source>
        <dbReference type="ARBA" id="ARBA00022723"/>
    </source>
</evidence>
<gene>
    <name evidence="13" type="ORF">EGW08_005642</name>
</gene>
<dbReference type="InterPro" id="IPR046341">
    <property type="entry name" value="SET_dom_sf"/>
</dbReference>
<dbReference type="PROSITE" id="PS00028">
    <property type="entry name" value="ZINC_FINGER_C2H2_1"/>
    <property type="match status" value="1"/>
</dbReference>
<keyword evidence="9" id="KW-0539">Nucleus</keyword>
<evidence type="ECO:0000256" key="3">
    <source>
        <dbReference type="ARBA" id="ARBA00022737"/>
    </source>
</evidence>
<evidence type="ECO:0000313" key="13">
    <source>
        <dbReference type="EMBL" id="RUS86626.1"/>
    </source>
</evidence>
<evidence type="ECO:0000259" key="11">
    <source>
        <dbReference type="PROSITE" id="PS50157"/>
    </source>
</evidence>
<dbReference type="GO" id="GO:0005634">
    <property type="term" value="C:nucleus"/>
    <property type="evidence" value="ECO:0007669"/>
    <property type="project" value="UniProtKB-SubCell"/>
</dbReference>
<dbReference type="SMART" id="SM00355">
    <property type="entry name" value="ZnF_C2H2"/>
    <property type="match status" value="2"/>
</dbReference>
<dbReference type="InterPro" id="IPR050331">
    <property type="entry name" value="Zinc_finger"/>
</dbReference>
<protein>
    <recommendedName>
        <fullName evidence="15">C2H2-type domain-containing protein</fullName>
    </recommendedName>
</protein>
<dbReference type="Gene3D" id="2.170.270.10">
    <property type="entry name" value="SET domain"/>
    <property type="match status" value="1"/>
</dbReference>
<evidence type="ECO:0000256" key="7">
    <source>
        <dbReference type="ARBA" id="ARBA00023125"/>
    </source>
</evidence>
<dbReference type="GO" id="GO:0010468">
    <property type="term" value="P:regulation of gene expression"/>
    <property type="evidence" value="ECO:0007669"/>
    <property type="project" value="TreeGrafter"/>
</dbReference>
<keyword evidence="6" id="KW-0805">Transcription regulation</keyword>
<dbReference type="InterPro" id="IPR013087">
    <property type="entry name" value="Znf_C2H2_type"/>
</dbReference>
<evidence type="ECO:0000256" key="6">
    <source>
        <dbReference type="ARBA" id="ARBA00023015"/>
    </source>
</evidence>
<feature type="domain" description="SET" evidence="12">
    <location>
        <begin position="3"/>
        <end position="120"/>
    </location>
</feature>
<evidence type="ECO:0000259" key="12">
    <source>
        <dbReference type="PROSITE" id="PS50280"/>
    </source>
</evidence>
<keyword evidence="4 10" id="KW-0863">Zinc-finger</keyword>
<evidence type="ECO:0000256" key="10">
    <source>
        <dbReference type="PROSITE-ProRule" id="PRU00042"/>
    </source>
</evidence>
<keyword evidence="14" id="KW-1185">Reference proteome</keyword>
<name>A0A3S1BLW2_ELYCH</name>
<keyword evidence="2" id="KW-0479">Metal-binding</keyword>
<dbReference type="PANTHER" id="PTHR16515">
    <property type="entry name" value="PR DOMAIN ZINC FINGER PROTEIN"/>
    <property type="match status" value="1"/>
</dbReference>
<feature type="domain" description="C2H2-type" evidence="11">
    <location>
        <begin position="250"/>
        <end position="276"/>
    </location>
</feature>
<dbReference type="Gene3D" id="3.30.160.60">
    <property type="entry name" value="Classic Zinc Finger"/>
    <property type="match status" value="1"/>
</dbReference>
<dbReference type="Pfam" id="PF21549">
    <property type="entry name" value="PRDM2_PR"/>
    <property type="match status" value="1"/>
</dbReference>
<evidence type="ECO:0000256" key="4">
    <source>
        <dbReference type="ARBA" id="ARBA00022771"/>
    </source>
</evidence>
<keyword evidence="7" id="KW-0238">DNA-binding</keyword>
<dbReference type="PROSITE" id="PS50280">
    <property type="entry name" value="SET"/>
    <property type="match status" value="1"/>
</dbReference>
<evidence type="ECO:0000256" key="8">
    <source>
        <dbReference type="ARBA" id="ARBA00023163"/>
    </source>
</evidence>
<dbReference type="OrthoDB" id="3565419at2759"/>
<comment type="caution">
    <text evidence="13">The sequence shown here is derived from an EMBL/GenBank/DDBJ whole genome shotgun (WGS) entry which is preliminary data.</text>
</comment>
<keyword evidence="5" id="KW-0862">Zinc</keyword>
<feature type="non-terminal residue" evidence="13">
    <location>
        <position position="276"/>
    </location>
</feature>
<feature type="domain" description="C2H2-type" evidence="11">
    <location>
        <begin position="157"/>
        <end position="188"/>
    </location>
</feature>
<dbReference type="PANTHER" id="PTHR16515:SF49">
    <property type="entry name" value="GASTRULA ZINC FINGER PROTEIN XLCGF49.1-LIKE-RELATED"/>
    <property type="match status" value="1"/>
</dbReference>
<keyword evidence="3" id="KW-0677">Repeat</keyword>
<evidence type="ECO:0000256" key="1">
    <source>
        <dbReference type="ARBA" id="ARBA00004123"/>
    </source>
</evidence>
<dbReference type="SUPFAM" id="SSF57667">
    <property type="entry name" value="beta-beta-alpha zinc fingers"/>
    <property type="match status" value="1"/>
</dbReference>
<comment type="subcellular location">
    <subcellularLocation>
        <location evidence="1">Nucleus</location>
    </subcellularLocation>
</comment>
<organism evidence="13 14">
    <name type="scientific">Elysia chlorotica</name>
    <name type="common">Eastern emerald elysia</name>
    <name type="synonym">Sea slug</name>
    <dbReference type="NCBI Taxonomy" id="188477"/>
    <lineage>
        <taxon>Eukaryota</taxon>
        <taxon>Metazoa</taxon>
        <taxon>Spiralia</taxon>
        <taxon>Lophotrochozoa</taxon>
        <taxon>Mollusca</taxon>
        <taxon>Gastropoda</taxon>
        <taxon>Heterobranchia</taxon>
        <taxon>Euthyneura</taxon>
        <taxon>Panpulmonata</taxon>
        <taxon>Sacoglossa</taxon>
        <taxon>Placobranchoidea</taxon>
        <taxon>Plakobranchidae</taxon>
        <taxon>Elysia</taxon>
    </lineage>
</organism>
<dbReference type="STRING" id="188477.A0A3S1BLW2"/>
<proteinExistence type="predicted"/>
<accession>A0A3S1BLW2</accession>
<sequence length="276" mass="31036">VTPGLLLSHTTVAGVSHYAVFCGKQPVPKGRRFGPFKGKVVNPSEMKTFDDNGYMWEARTDSCCFHFLDGRGSAGNWMSYVNCARSVAEQNLIAVQDGDAIFYETCCELGPGAELLVWYSDCYEHFMGIPLGLAKSDIGSKSLTFPLQHALPAGNGYQCEHCGKVFTYKYYKDKHLKYTKCVDQGDRKFPCHLCSRFLKSTFLKLNTLILVIMEVIRVGFFHGLFLQILRCSDSLSPSLSLYVHSGERPYKCVYCNKSFTASSILRTHIRQHSGER</sequence>
<keyword evidence="8" id="KW-0804">Transcription</keyword>
<dbReference type="GO" id="GO:0003677">
    <property type="term" value="F:DNA binding"/>
    <property type="evidence" value="ECO:0007669"/>
    <property type="project" value="UniProtKB-KW"/>
</dbReference>
<reference evidence="13 14" key="1">
    <citation type="submission" date="2019-01" db="EMBL/GenBank/DDBJ databases">
        <title>A draft genome assembly of the solar-powered sea slug Elysia chlorotica.</title>
        <authorList>
            <person name="Cai H."/>
            <person name="Li Q."/>
            <person name="Fang X."/>
            <person name="Li J."/>
            <person name="Curtis N.E."/>
            <person name="Altenburger A."/>
            <person name="Shibata T."/>
            <person name="Feng M."/>
            <person name="Maeda T."/>
            <person name="Schwartz J.A."/>
            <person name="Shigenobu S."/>
            <person name="Lundholm N."/>
            <person name="Nishiyama T."/>
            <person name="Yang H."/>
            <person name="Hasebe M."/>
            <person name="Li S."/>
            <person name="Pierce S.K."/>
            <person name="Wang J."/>
        </authorList>
    </citation>
    <scope>NUCLEOTIDE SEQUENCE [LARGE SCALE GENOMIC DNA]</scope>
    <source>
        <strain evidence="13">EC2010</strain>
        <tissue evidence="13">Whole organism of an adult</tissue>
    </source>
</reference>
<dbReference type="EMBL" id="RQTK01000133">
    <property type="protein sequence ID" value="RUS86626.1"/>
    <property type="molecule type" value="Genomic_DNA"/>
</dbReference>
<feature type="non-terminal residue" evidence="13">
    <location>
        <position position="1"/>
    </location>
</feature>
<dbReference type="AlphaFoldDB" id="A0A3S1BLW2"/>
<dbReference type="FunFam" id="3.30.160.60:FF:000450">
    <property type="entry name" value="PR domain zinc finger protein 14"/>
    <property type="match status" value="1"/>
</dbReference>
<dbReference type="Pfam" id="PF00096">
    <property type="entry name" value="zf-C2H2"/>
    <property type="match status" value="1"/>
</dbReference>
<evidence type="ECO:0008006" key="15">
    <source>
        <dbReference type="Google" id="ProtNLM"/>
    </source>
</evidence>
<dbReference type="Proteomes" id="UP000271974">
    <property type="component" value="Unassembled WGS sequence"/>
</dbReference>
<evidence type="ECO:0000313" key="14">
    <source>
        <dbReference type="Proteomes" id="UP000271974"/>
    </source>
</evidence>
<evidence type="ECO:0000256" key="5">
    <source>
        <dbReference type="ARBA" id="ARBA00022833"/>
    </source>
</evidence>
<dbReference type="InterPro" id="IPR036236">
    <property type="entry name" value="Znf_C2H2_sf"/>
</dbReference>
<evidence type="ECO:0000256" key="9">
    <source>
        <dbReference type="ARBA" id="ARBA00023242"/>
    </source>
</evidence>
<dbReference type="GO" id="GO:0008270">
    <property type="term" value="F:zinc ion binding"/>
    <property type="evidence" value="ECO:0007669"/>
    <property type="project" value="UniProtKB-KW"/>
</dbReference>